<dbReference type="Pfam" id="PF22725">
    <property type="entry name" value="GFO_IDH_MocA_C3"/>
    <property type="match status" value="1"/>
</dbReference>
<dbReference type="PANTHER" id="PTHR43708:SF5">
    <property type="entry name" value="CONSERVED EXPRESSED OXIDOREDUCTASE (EUROFUNG)-RELATED"/>
    <property type="match status" value="1"/>
</dbReference>
<feature type="domain" description="GFO/IDH/MocA-like oxidoreductase" evidence="4">
    <location>
        <begin position="132"/>
        <end position="252"/>
    </location>
</feature>
<evidence type="ECO:0000313" key="5">
    <source>
        <dbReference type="EMBL" id="KIL39534.1"/>
    </source>
</evidence>
<name>A0ABR5AES2_9BACL</name>
<dbReference type="InterPro" id="IPR000683">
    <property type="entry name" value="Gfo/Idh/MocA-like_OxRdtase_N"/>
</dbReference>
<evidence type="ECO:0000256" key="1">
    <source>
        <dbReference type="ARBA" id="ARBA00010928"/>
    </source>
</evidence>
<dbReference type="Pfam" id="PF01408">
    <property type="entry name" value="GFO_IDH_MocA"/>
    <property type="match status" value="1"/>
</dbReference>
<dbReference type="Proteomes" id="UP000031967">
    <property type="component" value="Unassembled WGS sequence"/>
</dbReference>
<dbReference type="SUPFAM" id="SSF51735">
    <property type="entry name" value="NAD(P)-binding Rossmann-fold domains"/>
    <property type="match status" value="1"/>
</dbReference>
<reference evidence="5 6" key="1">
    <citation type="submission" date="2014-12" db="EMBL/GenBank/DDBJ databases">
        <title>Draft genome sequence of Paenibacillus kamchatkensis strain B-2647.</title>
        <authorList>
            <person name="Karlyshev A.V."/>
            <person name="Kudryashova E.B."/>
        </authorList>
    </citation>
    <scope>NUCLEOTIDE SEQUENCE [LARGE SCALE GENOMIC DNA]</scope>
    <source>
        <strain evidence="5 6">VKM B-2647</strain>
    </source>
</reference>
<evidence type="ECO:0000259" key="4">
    <source>
        <dbReference type="Pfam" id="PF22725"/>
    </source>
</evidence>
<evidence type="ECO:0000313" key="6">
    <source>
        <dbReference type="Proteomes" id="UP000031967"/>
    </source>
</evidence>
<dbReference type="SUPFAM" id="SSF55347">
    <property type="entry name" value="Glyceraldehyde-3-phosphate dehydrogenase-like, C-terminal domain"/>
    <property type="match status" value="1"/>
</dbReference>
<comment type="caution">
    <text evidence="5">The sequence shown here is derived from an EMBL/GenBank/DDBJ whole genome shotgun (WGS) entry which is preliminary data.</text>
</comment>
<feature type="domain" description="Gfo/Idh/MocA-like oxidoreductase N-terminal" evidence="3">
    <location>
        <begin position="5"/>
        <end position="121"/>
    </location>
</feature>
<protein>
    <submittedName>
        <fullName evidence="5">Oxidoreductase</fullName>
    </submittedName>
</protein>
<sequence>MKRHRIVIAGCGNMARTWAEYALARQDAEIVGLADKFPASAEAFAQKFGLTCPTFTDVGEALRATGATLMFDVAVPDSRRDVVTAALAAGCDVMAEKPLGATMEQARDIVAAADRSGRFCAIMQNRRYDKRIRALRDVIASGRAGEIGFACADFFLGPHFGGFREAMDSPLLLDMAIHTFDQARFMLGKDPIAVTAHEWNPPGSWYNGNASAVCLFEYADGTVFSYRGSWCAEGAPTSWESSWRLVGSRGTVLWDGHGAPTYEVAIADAEPAFLRRTERFTAELDWEGREGHAGCLDEMFAALQEGRRAETDCRDNIRSLAMVHGALRSAKEGRKVAIEF</sequence>
<accession>A0ABR5AES2</accession>
<evidence type="ECO:0000259" key="3">
    <source>
        <dbReference type="Pfam" id="PF01408"/>
    </source>
</evidence>
<dbReference type="RefSeq" id="WP_041049137.1">
    <property type="nucleotide sequence ID" value="NZ_JXAK01000035.1"/>
</dbReference>
<proteinExistence type="inferred from homology"/>
<dbReference type="InterPro" id="IPR055170">
    <property type="entry name" value="GFO_IDH_MocA-like_dom"/>
</dbReference>
<dbReference type="InterPro" id="IPR036291">
    <property type="entry name" value="NAD(P)-bd_dom_sf"/>
</dbReference>
<comment type="similarity">
    <text evidence="1">Belongs to the Gfo/Idh/MocA family.</text>
</comment>
<dbReference type="EMBL" id="JXAK01000035">
    <property type="protein sequence ID" value="KIL39534.1"/>
    <property type="molecule type" value="Genomic_DNA"/>
</dbReference>
<gene>
    <name evidence="5" type="ORF">SD70_19200</name>
</gene>
<evidence type="ECO:0000256" key="2">
    <source>
        <dbReference type="ARBA" id="ARBA00023002"/>
    </source>
</evidence>
<dbReference type="Gene3D" id="3.30.360.10">
    <property type="entry name" value="Dihydrodipicolinate Reductase, domain 2"/>
    <property type="match status" value="1"/>
</dbReference>
<dbReference type="PANTHER" id="PTHR43708">
    <property type="entry name" value="CONSERVED EXPRESSED OXIDOREDUCTASE (EUROFUNG)"/>
    <property type="match status" value="1"/>
</dbReference>
<keyword evidence="2" id="KW-0560">Oxidoreductase</keyword>
<organism evidence="5 6">
    <name type="scientific">Gordoniibacillus kamchatkensis</name>
    <dbReference type="NCBI Taxonomy" id="1590651"/>
    <lineage>
        <taxon>Bacteria</taxon>
        <taxon>Bacillati</taxon>
        <taxon>Bacillota</taxon>
        <taxon>Bacilli</taxon>
        <taxon>Bacillales</taxon>
        <taxon>Paenibacillaceae</taxon>
        <taxon>Gordoniibacillus</taxon>
    </lineage>
</organism>
<keyword evidence="6" id="KW-1185">Reference proteome</keyword>
<dbReference type="InterPro" id="IPR051317">
    <property type="entry name" value="Gfo/Idh/MocA_oxidoreduct"/>
</dbReference>
<dbReference type="Gene3D" id="3.40.50.720">
    <property type="entry name" value="NAD(P)-binding Rossmann-like Domain"/>
    <property type="match status" value="1"/>
</dbReference>